<dbReference type="Gene3D" id="2.60.40.10">
    <property type="entry name" value="Immunoglobulins"/>
    <property type="match status" value="1"/>
</dbReference>
<evidence type="ECO:0000259" key="5">
    <source>
        <dbReference type="Pfam" id="PF02927"/>
    </source>
</evidence>
<dbReference type="InterPro" id="IPR013783">
    <property type="entry name" value="Ig-like_fold"/>
</dbReference>
<evidence type="ECO:0000256" key="2">
    <source>
        <dbReference type="ARBA" id="ARBA00023277"/>
    </source>
</evidence>
<protein>
    <submittedName>
        <fullName evidence="6">Glycoside hydrolase family 9 protein</fullName>
    </submittedName>
</protein>
<comment type="caution">
    <text evidence="6">The sequence shown here is derived from an EMBL/GenBank/DDBJ whole genome shotgun (WGS) entry which is preliminary data.</text>
</comment>
<evidence type="ECO:0000313" key="6">
    <source>
        <dbReference type="EMBL" id="MFC3115512.1"/>
    </source>
</evidence>
<keyword evidence="7" id="KW-1185">Reference proteome</keyword>
<accession>A0ABV7FDC6</accession>
<organism evidence="6 7">
    <name type="scientific">Cellvibrio fontiphilus</name>
    <dbReference type="NCBI Taxonomy" id="1815559"/>
    <lineage>
        <taxon>Bacteria</taxon>
        <taxon>Pseudomonadati</taxon>
        <taxon>Pseudomonadota</taxon>
        <taxon>Gammaproteobacteria</taxon>
        <taxon>Cellvibrionales</taxon>
        <taxon>Cellvibrionaceae</taxon>
        <taxon>Cellvibrio</taxon>
    </lineage>
</organism>
<dbReference type="CDD" id="cd02850">
    <property type="entry name" value="E_set_Cellulase_N"/>
    <property type="match status" value="1"/>
</dbReference>
<evidence type="ECO:0000256" key="1">
    <source>
        <dbReference type="ARBA" id="ARBA00007072"/>
    </source>
</evidence>
<dbReference type="InterPro" id="IPR012341">
    <property type="entry name" value="6hp_glycosidase-like_sf"/>
</dbReference>
<dbReference type="Proteomes" id="UP001595555">
    <property type="component" value="Unassembled WGS sequence"/>
</dbReference>
<dbReference type="InterPro" id="IPR008928">
    <property type="entry name" value="6-hairpin_glycosidase_sf"/>
</dbReference>
<dbReference type="RefSeq" id="WP_378117870.1">
    <property type="nucleotide sequence ID" value="NZ_JBHRTF010000003.1"/>
</dbReference>
<keyword evidence="3" id="KW-0624">Polysaccharide degradation</keyword>
<gene>
    <name evidence="6" type="ORF">ACFODX_08090</name>
</gene>
<dbReference type="SUPFAM" id="SSF48208">
    <property type="entry name" value="Six-hairpin glycosidases"/>
    <property type="match status" value="1"/>
</dbReference>
<dbReference type="EMBL" id="JBHRTF010000003">
    <property type="protein sequence ID" value="MFC3115512.1"/>
    <property type="molecule type" value="Genomic_DNA"/>
</dbReference>
<name>A0ABV7FDC6_9GAMM</name>
<dbReference type="InterPro" id="IPR004197">
    <property type="entry name" value="Cellulase_Ig-like"/>
</dbReference>
<keyword evidence="6" id="KW-0378">Hydrolase</keyword>
<feature type="domain" description="Cellulase Ig-like" evidence="5">
    <location>
        <begin position="269"/>
        <end position="349"/>
    </location>
</feature>
<dbReference type="Pfam" id="PF02927">
    <property type="entry name" value="CelD_N"/>
    <property type="match status" value="1"/>
</dbReference>
<dbReference type="InterPro" id="IPR001701">
    <property type="entry name" value="Glyco_hydro_9"/>
</dbReference>
<sequence>MAYQLGQWRGLLAVFSISLPIFLALPVQAKKIDLALNDKDYFEKPGLNVLVFSNWYDGLFSDSKTSAVELIHHGERTVTNGDVRLNATPEQWDLTPLFKERKVNRDEQSIEAFLHYPDEQFDFSIKVIKNAAGVLLTVNLPKPLPKSLEGKAGFNLEFLPAAYFHKSFLMDDKAGGFPVYPTGLKEINGKADPVALAQGQHLVFAPEDEERRVSIQSAGATLELYDGRGKAQNGWFVVRSKIPANKTGAVIEWQIEAATVKNWIRKPMIAHSQVGYHPAQKKVAVIELDARDKKVHKASLVKINADGTRKTVLTEKPTSWGKYLRYEYRQFDFSKIQTPGLYAITYGDQQTHSFRIDKTVYQAAWHPTLDMYLPVQMDHVTVNESYRIWHGASHLDDALQAPVNHEHFDLYAQGPTTDTKFKPGEHIPGLNIGGWYDAGDYDIRTQTQYDVVNTLVTAWETFGPKNNKFGLLRDTTSVDYARKFVDLHTADGKPDVLQQIEHGTLALIAQHRAIGHAIPGIVEAHIDQYHHLGDGITKTDNLIYDPKMGELETDGFKSGKFDDRWAFTSKSSALNYGSAAALAAASRALTGFNDELAKECLATAKKVWADEAAKAKPDMFRHGNTTGGKLEHEQLKAATELLISTGDTRYAKAVEKLLGEVEFGFNASWFVRAIPYMNTDFKAALNTKALAYSAQLKDLEAKNPFGVPITEGGWAGSGAVIRHALNNYFIHKTFPDAVGRESVLQGLNFLYGTHPAHNLSLVSNVGTRSKEVAYGMNRADFSFISGGIVPGILILKPDYPENHEDWPFFWGQNEYVVNLAASYIFLVNAAEDLLKE</sequence>
<evidence type="ECO:0000313" key="7">
    <source>
        <dbReference type="Proteomes" id="UP001595555"/>
    </source>
</evidence>
<proteinExistence type="inferred from homology"/>
<dbReference type="Pfam" id="PF00759">
    <property type="entry name" value="Glyco_hydro_9"/>
    <property type="match status" value="1"/>
</dbReference>
<reference evidence="7" key="1">
    <citation type="journal article" date="2019" name="Int. J. Syst. Evol. Microbiol.">
        <title>The Global Catalogue of Microorganisms (GCM) 10K type strain sequencing project: providing services to taxonomists for standard genome sequencing and annotation.</title>
        <authorList>
            <consortium name="The Broad Institute Genomics Platform"/>
            <consortium name="The Broad Institute Genome Sequencing Center for Infectious Disease"/>
            <person name="Wu L."/>
            <person name="Ma J."/>
        </authorList>
    </citation>
    <scope>NUCLEOTIDE SEQUENCE [LARGE SCALE GENOMIC DNA]</scope>
    <source>
        <strain evidence="7">KCTC 52237</strain>
    </source>
</reference>
<keyword evidence="2" id="KW-0119">Carbohydrate metabolism</keyword>
<comment type="similarity">
    <text evidence="1">Belongs to the glycosyl hydrolase 9 (cellulase E) family.</text>
</comment>
<evidence type="ECO:0000256" key="3">
    <source>
        <dbReference type="ARBA" id="ARBA00023326"/>
    </source>
</evidence>
<dbReference type="SUPFAM" id="SSF81296">
    <property type="entry name" value="E set domains"/>
    <property type="match status" value="1"/>
</dbReference>
<dbReference type="InterPro" id="IPR014756">
    <property type="entry name" value="Ig_E-set"/>
</dbReference>
<evidence type="ECO:0000259" key="4">
    <source>
        <dbReference type="Pfam" id="PF00759"/>
    </source>
</evidence>
<dbReference type="Gene3D" id="1.50.10.10">
    <property type="match status" value="1"/>
</dbReference>
<feature type="domain" description="Glycoside hydrolase family 9" evidence="4">
    <location>
        <begin position="389"/>
        <end position="825"/>
    </location>
</feature>
<dbReference type="GO" id="GO:0016787">
    <property type="term" value="F:hydrolase activity"/>
    <property type="evidence" value="ECO:0007669"/>
    <property type="project" value="UniProtKB-KW"/>
</dbReference>